<feature type="transmembrane region" description="Helical" evidence="1">
    <location>
        <begin position="170"/>
        <end position="190"/>
    </location>
</feature>
<gene>
    <name evidence="3" type="ORF">BDN70DRAFT_876585</name>
</gene>
<feature type="transmembrane region" description="Helical" evidence="1">
    <location>
        <begin position="58"/>
        <end position="81"/>
    </location>
</feature>
<feature type="transmembrane region" description="Helical" evidence="1">
    <location>
        <begin position="241"/>
        <end position="261"/>
    </location>
</feature>
<reference evidence="3" key="1">
    <citation type="submission" date="2020-11" db="EMBL/GenBank/DDBJ databases">
        <authorList>
            <consortium name="DOE Joint Genome Institute"/>
            <person name="Ahrendt S."/>
            <person name="Riley R."/>
            <person name="Andreopoulos W."/>
            <person name="Labutti K."/>
            <person name="Pangilinan J."/>
            <person name="Ruiz-Duenas F.J."/>
            <person name="Barrasa J.M."/>
            <person name="Sanchez-Garcia M."/>
            <person name="Camarero S."/>
            <person name="Miyauchi S."/>
            <person name="Serrano A."/>
            <person name="Linde D."/>
            <person name="Babiker R."/>
            <person name="Drula E."/>
            <person name="Ayuso-Fernandez I."/>
            <person name="Pacheco R."/>
            <person name="Padilla G."/>
            <person name="Ferreira P."/>
            <person name="Barriuso J."/>
            <person name="Kellner H."/>
            <person name="Castanera R."/>
            <person name="Alfaro M."/>
            <person name="Ramirez L."/>
            <person name="Pisabarro A.G."/>
            <person name="Kuo A."/>
            <person name="Tritt A."/>
            <person name="Lipzen A."/>
            <person name="He G."/>
            <person name="Yan M."/>
            <person name="Ng V."/>
            <person name="Cullen D."/>
            <person name="Martin F."/>
            <person name="Rosso M.-N."/>
            <person name="Henrissat B."/>
            <person name="Hibbett D."/>
            <person name="Martinez A.T."/>
            <person name="Grigoriev I.V."/>
        </authorList>
    </citation>
    <scope>NUCLEOTIDE SEQUENCE</scope>
    <source>
        <strain evidence="3">CIRM-BRFM 674</strain>
    </source>
</reference>
<feature type="transmembrane region" description="Helical" evidence="1">
    <location>
        <begin position="24"/>
        <end position="46"/>
    </location>
</feature>
<feature type="transmembrane region" description="Helical" evidence="1">
    <location>
        <begin position="211"/>
        <end position="235"/>
    </location>
</feature>
<sequence length="340" mass="37124">MSASGLPPTSLPLGVDLSSSVDGLYWGVIISTVLLGVTVVQAWIYVNDNKDGWPLRTYVAVLVGLDITTTALNSQFIHAYFISNFGNLENLGLINKSILVEFAITIIVIFLVQLFFATRVYLLNDKGYIVPAIIVVSAMLSFGAGIYTIVQEWKVPLVAGLDTDKIRISIGIDQLFVLLCDLTATIALSWNLAQAERKSRVKKTVTMLQKLVAFIVARGLLVTVITFIFAIMYIAHPANLYWMPLHLMLSKLYVITMIAILNSRNWIRNSADDATVSSMFANSIGSTAAVRSGTIDPHTVVVSKSSDSGPFELKNFPDSYGGESEPGTKGVYMSRTVDVV</sequence>
<feature type="domain" description="DUF6534" evidence="2">
    <location>
        <begin position="178"/>
        <end position="265"/>
    </location>
</feature>
<dbReference type="InterPro" id="IPR045339">
    <property type="entry name" value="DUF6534"/>
</dbReference>
<dbReference type="OrthoDB" id="2864380at2759"/>
<evidence type="ECO:0000256" key="1">
    <source>
        <dbReference type="SAM" id="Phobius"/>
    </source>
</evidence>
<dbReference type="EMBL" id="MU155181">
    <property type="protein sequence ID" value="KAF9481264.1"/>
    <property type="molecule type" value="Genomic_DNA"/>
</dbReference>
<dbReference type="PANTHER" id="PTHR40465:SF1">
    <property type="entry name" value="DUF6534 DOMAIN-CONTAINING PROTEIN"/>
    <property type="match status" value="1"/>
</dbReference>
<comment type="caution">
    <text evidence="3">The sequence shown here is derived from an EMBL/GenBank/DDBJ whole genome shotgun (WGS) entry which is preliminary data.</text>
</comment>
<evidence type="ECO:0000313" key="4">
    <source>
        <dbReference type="Proteomes" id="UP000807469"/>
    </source>
</evidence>
<accession>A0A9P5Z528</accession>
<dbReference type="AlphaFoldDB" id="A0A9P5Z528"/>
<evidence type="ECO:0000313" key="3">
    <source>
        <dbReference type="EMBL" id="KAF9481264.1"/>
    </source>
</evidence>
<feature type="transmembrane region" description="Helical" evidence="1">
    <location>
        <begin position="93"/>
        <end position="116"/>
    </location>
</feature>
<name>A0A9P5Z528_9AGAR</name>
<protein>
    <recommendedName>
        <fullName evidence="2">DUF6534 domain-containing protein</fullName>
    </recommendedName>
</protein>
<feature type="transmembrane region" description="Helical" evidence="1">
    <location>
        <begin position="128"/>
        <end position="150"/>
    </location>
</feature>
<keyword evidence="1" id="KW-0472">Membrane</keyword>
<organism evidence="3 4">
    <name type="scientific">Pholiota conissans</name>
    <dbReference type="NCBI Taxonomy" id="109636"/>
    <lineage>
        <taxon>Eukaryota</taxon>
        <taxon>Fungi</taxon>
        <taxon>Dikarya</taxon>
        <taxon>Basidiomycota</taxon>
        <taxon>Agaricomycotina</taxon>
        <taxon>Agaricomycetes</taxon>
        <taxon>Agaricomycetidae</taxon>
        <taxon>Agaricales</taxon>
        <taxon>Agaricineae</taxon>
        <taxon>Strophariaceae</taxon>
        <taxon>Pholiota</taxon>
    </lineage>
</organism>
<dbReference type="Proteomes" id="UP000807469">
    <property type="component" value="Unassembled WGS sequence"/>
</dbReference>
<evidence type="ECO:0000259" key="2">
    <source>
        <dbReference type="Pfam" id="PF20152"/>
    </source>
</evidence>
<proteinExistence type="predicted"/>
<keyword evidence="4" id="KW-1185">Reference proteome</keyword>
<dbReference type="PANTHER" id="PTHR40465">
    <property type="entry name" value="CHROMOSOME 1, WHOLE GENOME SHOTGUN SEQUENCE"/>
    <property type="match status" value="1"/>
</dbReference>
<keyword evidence="1" id="KW-1133">Transmembrane helix</keyword>
<keyword evidence="1" id="KW-0812">Transmembrane</keyword>
<dbReference type="Pfam" id="PF20152">
    <property type="entry name" value="DUF6534"/>
    <property type="match status" value="1"/>
</dbReference>